<accession>A0A1I3XU18</accession>
<dbReference type="RefSeq" id="WP_090063035.1">
    <property type="nucleotide sequence ID" value="NZ_FORH01000011.1"/>
</dbReference>
<evidence type="ECO:0000313" key="3">
    <source>
        <dbReference type="EMBL" id="SFK23024.1"/>
    </source>
</evidence>
<dbReference type="Proteomes" id="UP000199630">
    <property type="component" value="Unassembled WGS sequence"/>
</dbReference>
<dbReference type="EMBL" id="FORH01000011">
    <property type="protein sequence ID" value="SFK23024.1"/>
    <property type="molecule type" value="Genomic_DNA"/>
</dbReference>
<dbReference type="SUPFAM" id="SSF52540">
    <property type="entry name" value="P-loop containing nucleoside triphosphate hydrolases"/>
    <property type="match status" value="1"/>
</dbReference>
<evidence type="ECO:0000313" key="4">
    <source>
        <dbReference type="Proteomes" id="UP000199630"/>
    </source>
</evidence>
<dbReference type="STRING" id="588602.SAMN04487991_4154"/>
<keyword evidence="1" id="KW-0175">Coiled coil</keyword>
<dbReference type="GO" id="GO:0016887">
    <property type="term" value="F:ATP hydrolysis activity"/>
    <property type="evidence" value="ECO:0007669"/>
    <property type="project" value="InterPro"/>
</dbReference>
<dbReference type="InterPro" id="IPR027417">
    <property type="entry name" value="P-loop_NTPase"/>
</dbReference>
<dbReference type="Pfam" id="PF13476">
    <property type="entry name" value="AAA_23"/>
    <property type="match status" value="1"/>
</dbReference>
<dbReference type="GO" id="GO:0006302">
    <property type="term" value="P:double-strand break repair"/>
    <property type="evidence" value="ECO:0007669"/>
    <property type="project" value="InterPro"/>
</dbReference>
<dbReference type="PANTHER" id="PTHR32114">
    <property type="entry name" value="ABC TRANSPORTER ABCH.3"/>
    <property type="match status" value="1"/>
</dbReference>
<evidence type="ECO:0000259" key="2">
    <source>
        <dbReference type="Pfam" id="PF13476"/>
    </source>
</evidence>
<sequence>MILQSLHLQNFGLYGGYHEFDLVPDPASGKTVILVVGHNGSGKTTFLEAVRLALYGKRALGARVGQTEYEQYLLRRINNTASERSAFVELTFTSHHLEKDDTYTVRRAWASRGASVVESLQFNRNGAPVDEIPRDDWNHYLEDIIPAGVSQLFFFDGEKIQDIADDQDNAGLTDAIKSLLGIDLIDQLRGDLALYKARNADSQDIPDLEATKRDLEIARTELVIADEQIGSLSSQRAQLARRSEAAQLFFEREGGNVALSRETLTNELKKVDTELSKNTATLKNLANGAVPFALAPKLVKNFSSKVERAKGVQSHRTITQFIASFEAAMINSAADEWQDTHFETLRAFSAGTQADARAVPLSSDPEWILSKLNTIADDRVKVAGLAATLSELQNKRAAIRAQIKNFRPGAAATAFEELKKAEYELGALETELKRKQAEATQQRALAERLERELRKSQEAVFDIARAKEQRDLATRAQTALNDYEKRIVQMRLASLSNHFIEAFNGLVTRKRVVQKVSVDPNTFHIRLYRTSGEEITPSELSAGERQLFAISMLWALGKTSGRELPMIIDTPLSRLDRQHRTSLMENYIPHTSAQVIMLCTDSELTPDLATIIEPHVHRRYEISVVDGGLTTTVLTSSSQKSVEEAEPSYAH</sequence>
<dbReference type="InterPro" id="IPR017599">
    <property type="entry name" value="DNA_S_DndD"/>
</dbReference>
<gene>
    <name evidence="3" type="ORF">SAMN04487991_4154</name>
</gene>
<dbReference type="Gene3D" id="3.40.50.300">
    <property type="entry name" value="P-loop containing nucleotide triphosphate hydrolases"/>
    <property type="match status" value="2"/>
</dbReference>
<protein>
    <submittedName>
        <fullName evidence="3">DNA sulfur modification protein DndD</fullName>
    </submittedName>
</protein>
<feature type="domain" description="Rad50/SbcC-type AAA" evidence="2">
    <location>
        <begin position="5"/>
        <end position="228"/>
    </location>
</feature>
<organism evidence="3 4">
    <name type="scientific">Celeribacter neptunius</name>
    <dbReference type="NCBI Taxonomy" id="588602"/>
    <lineage>
        <taxon>Bacteria</taxon>
        <taxon>Pseudomonadati</taxon>
        <taxon>Pseudomonadota</taxon>
        <taxon>Alphaproteobacteria</taxon>
        <taxon>Rhodobacterales</taxon>
        <taxon>Roseobacteraceae</taxon>
        <taxon>Celeribacter</taxon>
    </lineage>
</organism>
<dbReference type="InterPro" id="IPR038729">
    <property type="entry name" value="Rad50/SbcC_AAA"/>
</dbReference>
<feature type="coiled-coil region" evidence="1">
    <location>
        <begin position="382"/>
        <end position="486"/>
    </location>
</feature>
<name>A0A1I3XU18_9RHOB</name>
<dbReference type="AlphaFoldDB" id="A0A1I3XU18"/>
<dbReference type="NCBIfam" id="TIGR03185">
    <property type="entry name" value="DNA_S_dndD"/>
    <property type="match status" value="1"/>
</dbReference>
<dbReference type="OrthoDB" id="9795626at2"/>
<dbReference type="PANTHER" id="PTHR32114:SF2">
    <property type="entry name" value="ABC TRANSPORTER ABCH.3"/>
    <property type="match status" value="1"/>
</dbReference>
<keyword evidence="4" id="KW-1185">Reference proteome</keyword>
<evidence type="ECO:0000256" key="1">
    <source>
        <dbReference type="SAM" id="Coils"/>
    </source>
</evidence>
<reference evidence="4" key="1">
    <citation type="submission" date="2016-10" db="EMBL/GenBank/DDBJ databases">
        <authorList>
            <person name="Varghese N."/>
            <person name="Submissions S."/>
        </authorList>
    </citation>
    <scope>NUCLEOTIDE SEQUENCE [LARGE SCALE GENOMIC DNA]</scope>
    <source>
        <strain evidence="4">DSM 26471</strain>
    </source>
</reference>
<proteinExistence type="predicted"/>